<proteinExistence type="predicted"/>
<dbReference type="GO" id="GO:0016747">
    <property type="term" value="F:acyltransferase activity, transferring groups other than amino-acyl groups"/>
    <property type="evidence" value="ECO:0007669"/>
    <property type="project" value="InterPro"/>
</dbReference>
<dbReference type="Proteomes" id="UP000622890">
    <property type="component" value="Unassembled WGS sequence"/>
</dbReference>
<dbReference type="PANTHER" id="PTHR43877:SF1">
    <property type="entry name" value="ACETYLTRANSFERASE"/>
    <property type="match status" value="1"/>
</dbReference>
<dbReference type="InterPro" id="IPR016181">
    <property type="entry name" value="Acyl_CoA_acyltransferase"/>
</dbReference>
<protein>
    <submittedName>
        <fullName evidence="4">GNAT family N-acetyltransferase</fullName>
    </submittedName>
</protein>
<dbReference type="Gene3D" id="3.40.630.30">
    <property type="match status" value="1"/>
</dbReference>
<accession>A0A934T1F6</accession>
<evidence type="ECO:0000256" key="2">
    <source>
        <dbReference type="ARBA" id="ARBA00023315"/>
    </source>
</evidence>
<dbReference type="PANTHER" id="PTHR43877">
    <property type="entry name" value="AMINOALKYLPHOSPHONATE N-ACETYLTRANSFERASE-RELATED-RELATED"/>
    <property type="match status" value="1"/>
</dbReference>
<dbReference type="InterPro" id="IPR000182">
    <property type="entry name" value="GNAT_dom"/>
</dbReference>
<dbReference type="EMBL" id="JAEPBG010000010">
    <property type="protein sequence ID" value="MBK4737237.1"/>
    <property type="molecule type" value="Genomic_DNA"/>
</dbReference>
<dbReference type="InterPro" id="IPR050832">
    <property type="entry name" value="Bact_Acetyltransf"/>
</dbReference>
<name>A0A934T1F6_9BURK</name>
<keyword evidence="5" id="KW-1185">Reference proteome</keyword>
<keyword evidence="1" id="KW-0808">Transferase</keyword>
<dbReference type="PROSITE" id="PS51186">
    <property type="entry name" value="GNAT"/>
    <property type="match status" value="1"/>
</dbReference>
<dbReference type="SUPFAM" id="SSF55729">
    <property type="entry name" value="Acyl-CoA N-acyltransferases (Nat)"/>
    <property type="match status" value="1"/>
</dbReference>
<dbReference type="Pfam" id="PF00583">
    <property type="entry name" value="Acetyltransf_1"/>
    <property type="match status" value="1"/>
</dbReference>
<dbReference type="AlphaFoldDB" id="A0A934T1F6"/>
<keyword evidence="2" id="KW-0012">Acyltransferase</keyword>
<dbReference type="CDD" id="cd04301">
    <property type="entry name" value="NAT_SF"/>
    <property type="match status" value="1"/>
</dbReference>
<reference evidence="4" key="1">
    <citation type="submission" date="2021-01" db="EMBL/GenBank/DDBJ databases">
        <title>Genome sequence of strain Noviherbaspirillum sp. DKR-6.</title>
        <authorList>
            <person name="Chaudhary D.K."/>
        </authorList>
    </citation>
    <scope>NUCLEOTIDE SEQUENCE</scope>
    <source>
        <strain evidence="4">DKR-6</strain>
    </source>
</reference>
<sequence length="173" mass="18873">MRLRRAGAGDAEAIVGVQVAAWRAAYAGLMPQDFLDAMDHPRRLESWRRALSMSGPQVFTVAEDESGTVAGFCVCGPSRDADANSSIGEIIALNVLPSAWRQGIGRLLCEDVIALAPERGWQTLTLWVLRDNARARSAYARIGFEADGTRKVETALTGTPLVELRYRREGRSA</sequence>
<evidence type="ECO:0000259" key="3">
    <source>
        <dbReference type="PROSITE" id="PS51186"/>
    </source>
</evidence>
<gene>
    <name evidence="4" type="ORF">JJB74_21655</name>
</gene>
<evidence type="ECO:0000313" key="4">
    <source>
        <dbReference type="EMBL" id="MBK4737237.1"/>
    </source>
</evidence>
<feature type="domain" description="N-acetyltransferase" evidence="3">
    <location>
        <begin position="1"/>
        <end position="169"/>
    </location>
</feature>
<comment type="caution">
    <text evidence="4">The sequence shown here is derived from an EMBL/GenBank/DDBJ whole genome shotgun (WGS) entry which is preliminary data.</text>
</comment>
<dbReference type="RefSeq" id="WP_200595353.1">
    <property type="nucleotide sequence ID" value="NZ_JAEPBG010000010.1"/>
</dbReference>
<organism evidence="4 5">
    <name type="scientific">Noviherbaspirillum pedocola</name>
    <dbReference type="NCBI Taxonomy" id="2801341"/>
    <lineage>
        <taxon>Bacteria</taxon>
        <taxon>Pseudomonadati</taxon>
        <taxon>Pseudomonadota</taxon>
        <taxon>Betaproteobacteria</taxon>
        <taxon>Burkholderiales</taxon>
        <taxon>Oxalobacteraceae</taxon>
        <taxon>Noviherbaspirillum</taxon>
    </lineage>
</organism>
<evidence type="ECO:0000256" key="1">
    <source>
        <dbReference type="ARBA" id="ARBA00022679"/>
    </source>
</evidence>
<evidence type="ECO:0000313" key="5">
    <source>
        <dbReference type="Proteomes" id="UP000622890"/>
    </source>
</evidence>